<protein>
    <submittedName>
        <fullName evidence="1">Uncharacterized protein</fullName>
    </submittedName>
</protein>
<sequence length="54" mass="5970">MNECDFCGGPRINGLPIRRDPRTGGWTRANGVNPSSKFACRSCAKDRLETTAER</sequence>
<dbReference type="Proteomes" id="UP000011138">
    <property type="component" value="Segment"/>
</dbReference>
<evidence type="ECO:0000313" key="2">
    <source>
        <dbReference type="Proteomes" id="UP000011138"/>
    </source>
</evidence>
<name>L7TIY0_9CAUD</name>
<dbReference type="EMBL" id="KC117376">
    <property type="protein sequence ID" value="AGC34348.1"/>
    <property type="molecule type" value="Genomic_DNA"/>
</dbReference>
<dbReference type="OrthoDB" id="28886at10239"/>
<evidence type="ECO:0000313" key="1">
    <source>
        <dbReference type="EMBL" id="AGC34348.1"/>
    </source>
</evidence>
<dbReference type="KEGG" id="vg:14477218"/>
<keyword evidence="2" id="KW-1185">Reference proteome</keyword>
<dbReference type="RefSeq" id="YP_007379159.1">
    <property type="nucleotide sequence ID" value="NC_020159.1"/>
</dbReference>
<organism evidence="1 2">
    <name type="scientific">Halorubrum sodomense tailed virus 2</name>
    <dbReference type="NCBI Taxonomy" id="1262527"/>
    <lineage>
        <taxon>Viruses</taxon>
        <taxon>Duplodnaviria</taxon>
        <taxon>Heunggongvirae</taxon>
        <taxon>Uroviricota</taxon>
        <taxon>Caudoviricetes</taxon>
        <taxon>Thumleimavirales</taxon>
        <taxon>Hafunaviridae</taxon>
        <taxon>Mincapvirus</taxon>
        <taxon>Mincapvirus eilatense</taxon>
        <taxon>Mincapvirus HSTV2</taxon>
    </lineage>
</organism>
<dbReference type="GeneID" id="14477218"/>
<reference evidence="1 2" key="1">
    <citation type="journal article" date="2013" name="J. Virol.">
        <title>Insights into head-tailed viruses infecting extremely halophilic archaea.</title>
        <authorList>
            <person name="Pietila M.K."/>
            <person name="Laurinmaki P."/>
            <person name="Russell D.A."/>
            <person name="Ko C.C."/>
            <person name="Jacobs-Sera D."/>
            <person name="Butcher S.J."/>
            <person name="Bamford D.H."/>
            <person name="Hendrix R.W."/>
        </authorList>
    </citation>
    <scope>NUCLEOTIDE SEQUENCE [LARGE SCALE GENOMIC DNA]</scope>
</reference>
<gene>
    <name evidence="1" type="primary">81</name>
    <name evidence="1" type="ORF">HSTV2_81</name>
</gene>
<proteinExistence type="predicted"/>
<accession>L7TIY0</accession>